<dbReference type="Pfam" id="PF03413">
    <property type="entry name" value="PepSY"/>
    <property type="match status" value="1"/>
</dbReference>
<sequence length="256" mass="25108">MSITRRTSPRWAGTVRPDGAGRRSAAVLLSGMLAVAAGGCGSTDSDDGSGFDDVDTGAAVAQDTSGPSDPAGSFPSPTSSGTSSQTPSGTPSASGTAPTATGSGGAGVRGGGPVETQAALAAVTAAQGAVQDGRVFDLEDEVEGGQRLWKARVASPDGRQFTLDIAQDGSSVLSNDEDPTPDDDVAKLQGAQVGLEDAVATAAGQAQGAGDLTAVEIDTIDRDTVVWQVDFGDDDGTTVLVDAATGAVVATGPDVG</sequence>
<dbReference type="RefSeq" id="WP_340289220.1">
    <property type="nucleotide sequence ID" value="NZ_JBBEOI010000006.1"/>
</dbReference>
<evidence type="ECO:0000259" key="2">
    <source>
        <dbReference type="Pfam" id="PF03413"/>
    </source>
</evidence>
<dbReference type="InterPro" id="IPR025711">
    <property type="entry name" value="PepSY"/>
</dbReference>
<feature type="compositionally biased region" description="Low complexity" evidence="1">
    <location>
        <begin position="70"/>
        <end position="101"/>
    </location>
</feature>
<evidence type="ECO:0000313" key="4">
    <source>
        <dbReference type="Proteomes" id="UP001595685"/>
    </source>
</evidence>
<feature type="region of interest" description="Disordered" evidence="1">
    <location>
        <begin position="1"/>
        <end position="21"/>
    </location>
</feature>
<feature type="domain" description="PepSY" evidence="2">
    <location>
        <begin position="194"/>
        <end position="250"/>
    </location>
</feature>
<dbReference type="Proteomes" id="UP001595685">
    <property type="component" value="Unassembled WGS sequence"/>
</dbReference>
<feature type="compositionally biased region" description="Acidic residues" evidence="1">
    <location>
        <begin position="44"/>
        <end position="55"/>
    </location>
</feature>
<protein>
    <submittedName>
        <fullName evidence="3">PepSY domain-containing protein</fullName>
    </submittedName>
</protein>
<reference evidence="4" key="1">
    <citation type="journal article" date="2019" name="Int. J. Syst. Evol. Microbiol.">
        <title>The Global Catalogue of Microorganisms (GCM) 10K type strain sequencing project: providing services to taxonomists for standard genome sequencing and annotation.</title>
        <authorList>
            <consortium name="The Broad Institute Genomics Platform"/>
            <consortium name="The Broad Institute Genome Sequencing Center for Infectious Disease"/>
            <person name="Wu L."/>
            <person name="Ma J."/>
        </authorList>
    </citation>
    <scope>NUCLEOTIDE SEQUENCE [LARGE SCALE GENOMIC DNA]</scope>
    <source>
        <strain evidence="4">NCAIM B.02333</strain>
    </source>
</reference>
<comment type="caution">
    <text evidence="3">The sequence shown here is derived from an EMBL/GenBank/DDBJ whole genome shotgun (WGS) entry which is preliminary data.</text>
</comment>
<feature type="compositionally biased region" description="Gly residues" evidence="1">
    <location>
        <begin position="102"/>
        <end position="113"/>
    </location>
</feature>
<feature type="region of interest" description="Disordered" evidence="1">
    <location>
        <begin position="37"/>
        <end position="113"/>
    </location>
</feature>
<accession>A0ABV7WNV6</accession>
<organism evidence="3 4">
    <name type="scientific">Aquipuribacter hungaricus</name>
    <dbReference type="NCBI Taxonomy" id="545624"/>
    <lineage>
        <taxon>Bacteria</taxon>
        <taxon>Bacillati</taxon>
        <taxon>Actinomycetota</taxon>
        <taxon>Actinomycetes</taxon>
        <taxon>Micrococcales</taxon>
        <taxon>Intrasporangiaceae</taxon>
        <taxon>Aquipuribacter</taxon>
    </lineage>
</organism>
<proteinExistence type="predicted"/>
<keyword evidence="4" id="KW-1185">Reference proteome</keyword>
<name>A0ABV7WNV6_9MICO</name>
<evidence type="ECO:0000256" key="1">
    <source>
        <dbReference type="SAM" id="MobiDB-lite"/>
    </source>
</evidence>
<gene>
    <name evidence="3" type="ORF">ACFOLH_17990</name>
</gene>
<dbReference type="EMBL" id="JBHRWW010000019">
    <property type="protein sequence ID" value="MFC3690241.1"/>
    <property type="molecule type" value="Genomic_DNA"/>
</dbReference>
<evidence type="ECO:0000313" key="3">
    <source>
        <dbReference type="EMBL" id="MFC3690241.1"/>
    </source>
</evidence>
<dbReference type="Gene3D" id="3.10.450.40">
    <property type="match status" value="1"/>
</dbReference>